<accession>A0A9J5ZZF9</accession>
<reference evidence="1 2" key="1">
    <citation type="submission" date="2020-09" db="EMBL/GenBank/DDBJ databases">
        <title>De no assembly of potato wild relative species, Solanum commersonii.</title>
        <authorList>
            <person name="Cho K."/>
        </authorList>
    </citation>
    <scope>NUCLEOTIDE SEQUENCE [LARGE SCALE GENOMIC DNA]</scope>
    <source>
        <strain evidence="1">LZ3.2</strain>
        <tissue evidence="1">Leaf</tissue>
    </source>
</reference>
<dbReference type="Proteomes" id="UP000824120">
    <property type="component" value="Chromosome 3"/>
</dbReference>
<sequence>MLVSASLAPKLSNSALFHFRFKSSSFFTSSTPLLRAAVPSSFTQLLKQCKSCIKAKLVVAGVFSPSADPTTWSSQVVFYWNNLIKRSVILRHHESALVLFREMLRLDWNQMATHTLMSSRHVVSFGSSFAVNLFIP</sequence>
<dbReference type="AlphaFoldDB" id="A0A9J5ZZF9"/>
<dbReference type="EMBL" id="JACXVP010000003">
    <property type="protein sequence ID" value="KAG5617616.1"/>
    <property type="molecule type" value="Genomic_DNA"/>
</dbReference>
<proteinExistence type="predicted"/>
<evidence type="ECO:0000313" key="2">
    <source>
        <dbReference type="Proteomes" id="UP000824120"/>
    </source>
</evidence>
<gene>
    <name evidence="1" type="ORF">H5410_017440</name>
</gene>
<evidence type="ECO:0000313" key="1">
    <source>
        <dbReference type="EMBL" id="KAG5617616.1"/>
    </source>
</evidence>
<keyword evidence="2" id="KW-1185">Reference proteome</keyword>
<name>A0A9J5ZZF9_SOLCO</name>
<organism evidence="1 2">
    <name type="scientific">Solanum commersonii</name>
    <name type="common">Commerson's wild potato</name>
    <name type="synonym">Commerson's nightshade</name>
    <dbReference type="NCBI Taxonomy" id="4109"/>
    <lineage>
        <taxon>Eukaryota</taxon>
        <taxon>Viridiplantae</taxon>
        <taxon>Streptophyta</taxon>
        <taxon>Embryophyta</taxon>
        <taxon>Tracheophyta</taxon>
        <taxon>Spermatophyta</taxon>
        <taxon>Magnoliopsida</taxon>
        <taxon>eudicotyledons</taxon>
        <taxon>Gunneridae</taxon>
        <taxon>Pentapetalae</taxon>
        <taxon>asterids</taxon>
        <taxon>lamiids</taxon>
        <taxon>Solanales</taxon>
        <taxon>Solanaceae</taxon>
        <taxon>Solanoideae</taxon>
        <taxon>Solaneae</taxon>
        <taxon>Solanum</taxon>
    </lineage>
</organism>
<protein>
    <submittedName>
        <fullName evidence="1">Uncharacterized protein</fullName>
    </submittedName>
</protein>
<comment type="caution">
    <text evidence="1">The sequence shown here is derived from an EMBL/GenBank/DDBJ whole genome shotgun (WGS) entry which is preliminary data.</text>
</comment>